<gene>
    <name evidence="3" type="ORF">LT679_06540</name>
</gene>
<sequence length="80" mass="8196">MKTLAAVLLGTVISFGSMSASAQTSGGRQKKIKKQTRENTLKDTSGSSSADTSGSKTQPGGKRDQPATGLADTAGKQPQR</sequence>
<comment type="caution">
    <text evidence="3">The sequence shown here is derived from an EMBL/GenBank/DDBJ whole genome shotgun (WGS) entry which is preliminary data.</text>
</comment>
<evidence type="ECO:0000313" key="4">
    <source>
        <dbReference type="Proteomes" id="UP001199919"/>
    </source>
</evidence>
<name>A0ABS8TZG0_9SPHI</name>
<evidence type="ECO:0000313" key="3">
    <source>
        <dbReference type="EMBL" id="MCD8740256.1"/>
    </source>
</evidence>
<reference evidence="3 4" key="1">
    <citation type="submission" date="2021-12" db="EMBL/GenBank/DDBJ databases">
        <title>Mucilaginibacter roseus genome.</title>
        <authorList>
            <person name="Ferreira J.R."/>
            <person name="Newman J.D."/>
        </authorList>
    </citation>
    <scope>NUCLEOTIDE SEQUENCE [LARGE SCALE GENOMIC DNA]</scope>
    <source>
        <strain evidence="3 4">LMG 28454</strain>
    </source>
</reference>
<feature type="signal peptide" evidence="2">
    <location>
        <begin position="1"/>
        <end position="22"/>
    </location>
</feature>
<keyword evidence="2" id="KW-0732">Signal</keyword>
<keyword evidence="4" id="KW-1185">Reference proteome</keyword>
<feature type="compositionally biased region" description="Low complexity" evidence="1">
    <location>
        <begin position="42"/>
        <end position="56"/>
    </location>
</feature>
<feature type="region of interest" description="Disordered" evidence="1">
    <location>
        <begin position="19"/>
        <end position="80"/>
    </location>
</feature>
<accession>A0ABS8TZG0</accession>
<feature type="chain" id="PRO_5045994875" evidence="2">
    <location>
        <begin position="23"/>
        <end position="80"/>
    </location>
</feature>
<proteinExistence type="predicted"/>
<protein>
    <submittedName>
        <fullName evidence="3">Uncharacterized protein</fullName>
    </submittedName>
</protein>
<dbReference type="Proteomes" id="UP001199919">
    <property type="component" value="Unassembled WGS sequence"/>
</dbReference>
<evidence type="ECO:0000256" key="2">
    <source>
        <dbReference type="SAM" id="SignalP"/>
    </source>
</evidence>
<organism evidence="3 4">
    <name type="scientific">Mucilaginibacter roseus</name>
    <dbReference type="NCBI Taxonomy" id="1528868"/>
    <lineage>
        <taxon>Bacteria</taxon>
        <taxon>Pseudomonadati</taxon>
        <taxon>Bacteroidota</taxon>
        <taxon>Sphingobacteriia</taxon>
        <taxon>Sphingobacteriales</taxon>
        <taxon>Sphingobacteriaceae</taxon>
        <taxon>Mucilaginibacter</taxon>
    </lineage>
</organism>
<evidence type="ECO:0000256" key="1">
    <source>
        <dbReference type="SAM" id="MobiDB-lite"/>
    </source>
</evidence>
<dbReference type="RefSeq" id="WP_232176655.1">
    <property type="nucleotide sequence ID" value="NZ_JAJPWV010000002.1"/>
</dbReference>
<dbReference type="EMBL" id="JAJPWV010000002">
    <property type="protein sequence ID" value="MCD8740256.1"/>
    <property type="molecule type" value="Genomic_DNA"/>
</dbReference>